<proteinExistence type="predicted"/>
<sequence length="16" mass="1919">MEAQTTILYLLLFSYL</sequence>
<keyword evidence="2" id="KW-1185">Reference proteome</keyword>
<evidence type="ECO:0000313" key="2">
    <source>
        <dbReference type="Proteomes" id="UP000028999"/>
    </source>
</evidence>
<dbReference type="AlphaFoldDB" id="A0A078H0F0"/>
<organism evidence="1 2">
    <name type="scientific">Brassica napus</name>
    <name type="common">Rape</name>
    <dbReference type="NCBI Taxonomy" id="3708"/>
    <lineage>
        <taxon>Eukaryota</taxon>
        <taxon>Viridiplantae</taxon>
        <taxon>Streptophyta</taxon>
        <taxon>Embryophyta</taxon>
        <taxon>Tracheophyta</taxon>
        <taxon>Spermatophyta</taxon>
        <taxon>Magnoliopsida</taxon>
        <taxon>eudicotyledons</taxon>
        <taxon>Gunneridae</taxon>
        <taxon>Pentapetalae</taxon>
        <taxon>rosids</taxon>
        <taxon>malvids</taxon>
        <taxon>Brassicales</taxon>
        <taxon>Brassicaceae</taxon>
        <taxon>Brassiceae</taxon>
        <taxon>Brassica</taxon>
    </lineage>
</organism>
<gene>
    <name evidence="1" type="primary">BnaA09g09690D</name>
    <name evidence="1" type="ORF">GSBRNA2T00044978001</name>
</gene>
<evidence type="ECO:0000313" key="1">
    <source>
        <dbReference type="EMBL" id="CDY30308.1"/>
    </source>
</evidence>
<name>A0A078H0F0_BRANA</name>
<dbReference type="PaxDb" id="3708-A0A078H0F0"/>
<protein>
    <submittedName>
        <fullName evidence="1">BnaA09g09690D protein</fullName>
    </submittedName>
</protein>
<reference evidence="1 2" key="1">
    <citation type="journal article" date="2014" name="Science">
        <title>Plant genetics. Early allopolyploid evolution in the post-Neolithic Brassica napus oilseed genome.</title>
        <authorList>
            <person name="Chalhoub B."/>
            <person name="Denoeud F."/>
            <person name="Liu S."/>
            <person name="Parkin I.A."/>
            <person name="Tang H."/>
            <person name="Wang X."/>
            <person name="Chiquet J."/>
            <person name="Belcram H."/>
            <person name="Tong C."/>
            <person name="Samans B."/>
            <person name="Correa M."/>
            <person name="Da Silva C."/>
            <person name="Just J."/>
            <person name="Falentin C."/>
            <person name="Koh C.S."/>
            <person name="Le Clainche I."/>
            <person name="Bernard M."/>
            <person name="Bento P."/>
            <person name="Noel B."/>
            <person name="Labadie K."/>
            <person name="Alberti A."/>
            <person name="Charles M."/>
            <person name="Arnaud D."/>
            <person name="Guo H."/>
            <person name="Daviaud C."/>
            <person name="Alamery S."/>
            <person name="Jabbari K."/>
            <person name="Zhao M."/>
            <person name="Edger P.P."/>
            <person name="Chelaifa H."/>
            <person name="Tack D."/>
            <person name="Lassalle G."/>
            <person name="Mestiri I."/>
            <person name="Schnel N."/>
            <person name="Le Paslier M.C."/>
            <person name="Fan G."/>
            <person name="Renault V."/>
            <person name="Bayer P.E."/>
            <person name="Golicz A.A."/>
            <person name="Manoli S."/>
            <person name="Lee T.H."/>
            <person name="Thi V.H."/>
            <person name="Chalabi S."/>
            <person name="Hu Q."/>
            <person name="Fan C."/>
            <person name="Tollenaere R."/>
            <person name="Lu Y."/>
            <person name="Battail C."/>
            <person name="Shen J."/>
            <person name="Sidebottom C.H."/>
            <person name="Wang X."/>
            <person name="Canaguier A."/>
            <person name="Chauveau A."/>
            <person name="Berard A."/>
            <person name="Deniot G."/>
            <person name="Guan M."/>
            <person name="Liu Z."/>
            <person name="Sun F."/>
            <person name="Lim Y.P."/>
            <person name="Lyons E."/>
            <person name="Town C.D."/>
            <person name="Bancroft I."/>
            <person name="Wang X."/>
            <person name="Meng J."/>
            <person name="Ma J."/>
            <person name="Pires J.C."/>
            <person name="King G.J."/>
            <person name="Brunel D."/>
            <person name="Delourme R."/>
            <person name="Renard M."/>
            <person name="Aury J.M."/>
            <person name="Adams K.L."/>
            <person name="Batley J."/>
            <person name="Snowdon R.J."/>
            <person name="Tost J."/>
            <person name="Edwards D."/>
            <person name="Zhou Y."/>
            <person name="Hua W."/>
            <person name="Sharpe A.G."/>
            <person name="Paterson A.H."/>
            <person name="Guan C."/>
            <person name="Wincker P."/>
        </authorList>
    </citation>
    <scope>NUCLEOTIDE SEQUENCE [LARGE SCALE GENOMIC DNA]</scope>
    <source>
        <strain evidence="2">cv. Darmor-bzh</strain>
    </source>
</reference>
<accession>A0A078H0F0</accession>
<dbReference type="Proteomes" id="UP000028999">
    <property type="component" value="Unassembled WGS sequence"/>
</dbReference>
<dbReference type="EMBL" id="LK032252">
    <property type="protein sequence ID" value="CDY30308.1"/>
    <property type="molecule type" value="Genomic_DNA"/>
</dbReference>